<keyword evidence="5" id="KW-1185">Reference proteome</keyword>
<dbReference type="EMBL" id="BAAAME010000004">
    <property type="protein sequence ID" value="GAA1740119.1"/>
    <property type="molecule type" value="Genomic_DNA"/>
</dbReference>
<feature type="compositionally biased region" description="Pro residues" evidence="1">
    <location>
        <begin position="68"/>
        <end position="84"/>
    </location>
</feature>
<evidence type="ECO:0000259" key="3">
    <source>
        <dbReference type="Pfam" id="PF13399"/>
    </source>
</evidence>
<feature type="transmembrane region" description="Helical" evidence="2">
    <location>
        <begin position="12"/>
        <end position="38"/>
    </location>
</feature>
<dbReference type="InterPro" id="IPR027381">
    <property type="entry name" value="LytR/CpsA/Psr_C"/>
</dbReference>
<evidence type="ECO:0000256" key="1">
    <source>
        <dbReference type="SAM" id="MobiDB-lite"/>
    </source>
</evidence>
<organism evidence="4 5">
    <name type="scientific">Aeromicrobium alkaliterrae</name>
    <dbReference type="NCBI Taxonomy" id="302168"/>
    <lineage>
        <taxon>Bacteria</taxon>
        <taxon>Bacillati</taxon>
        <taxon>Actinomycetota</taxon>
        <taxon>Actinomycetes</taxon>
        <taxon>Propionibacteriales</taxon>
        <taxon>Nocardioidaceae</taxon>
        <taxon>Aeromicrobium</taxon>
    </lineage>
</organism>
<evidence type="ECO:0000256" key="2">
    <source>
        <dbReference type="SAM" id="Phobius"/>
    </source>
</evidence>
<feature type="domain" description="LytR/CpsA/Psr regulator C-terminal" evidence="3">
    <location>
        <begin position="94"/>
        <end position="173"/>
    </location>
</feature>
<feature type="region of interest" description="Disordered" evidence="1">
    <location>
        <begin position="43"/>
        <end position="100"/>
    </location>
</feature>
<comment type="caution">
    <text evidence="4">The sequence shown here is derived from an EMBL/GenBank/DDBJ whole genome shotgun (WGS) entry which is preliminary data.</text>
</comment>
<dbReference type="Proteomes" id="UP001501057">
    <property type="component" value="Unassembled WGS sequence"/>
</dbReference>
<keyword evidence="2" id="KW-0812">Transmembrane</keyword>
<keyword evidence="2" id="KW-1133">Transmembrane helix</keyword>
<dbReference type="Pfam" id="PF13399">
    <property type="entry name" value="LytR_C"/>
    <property type="match status" value="1"/>
</dbReference>
<evidence type="ECO:0000313" key="5">
    <source>
        <dbReference type="Proteomes" id="UP001501057"/>
    </source>
</evidence>
<proteinExistence type="predicted"/>
<reference evidence="4 5" key="1">
    <citation type="journal article" date="2019" name="Int. J. Syst. Evol. Microbiol.">
        <title>The Global Catalogue of Microorganisms (GCM) 10K type strain sequencing project: providing services to taxonomists for standard genome sequencing and annotation.</title>
        <authorList>
            <consortium name="The Broad Institute Genomics Platform"/>
            <consortium name="The Broad Institute Genome Sequencing Center for Infectious Disease"/>
            <person name="Wu L."/>
            <person name="Ma J."/>
        </authorList>
    </citation>
    <scope>NUCLEOTIDE SEQUENCE [LARGE SCALE GENOMIC DNA]</scope>
    <source>
        <strain evidence="4 5">JCM 13518</strain>
    </source>
</reference>
<keyword evidence="2" id="KW-0472">Membrane</keyword>
<dbReference type="RefSeq" id="WP_344200924.1">
    <property type="nucleotide sequence ID" value="NZ_BAAAME010000004.1"/>
</dbReference>
<accession>A0ABN2JVA2</accession>
<sequence length="181" mass="19155">MDHRRTVARRAFVPPVWLIMVALVAIVAGTATIGWFAWDSTRDDDTTAEPSASATATTDPAPSATTPAPEPEPTTEAPPPPAPTEPVVDRGPGVSILNGTGIDGLASEASAFLGDAGWSDRRTGDTRGSYPENTVYYPSQFEAQAQTLAQDLGITRVRPRVDGIRDDRLTVVLVSRPSSLS</sequence>
<protein>
    <recommendedName>
        <fullName evidence="3">LytR/CpsA/Psr regulator C-terminal domain-containing protein</fullName>
    </recommendedName>
</protein>
<gene>
    <name evidence="4" type="ORF">GCM10009710_20500</name>
</gene>
<dbReference type="Gene3D" id="3.30.70.2390">
    <property type="match status" value="1"/>
</dbReference>
<evidence type="ECO:0000313" key="4">
    <source>
        <dbReference type="EMBL" id="GAA1740119.1"/>
    </source>
</evidence>
<feature type="compositionally biased region" description="Low complexity" evidence="1">
    <location>
        <begin position="48"/>
        <end position="67"/>
    </location>
</feature>
<name>A0ABN2JVA2_9ACTN</name>